<sequence length="69" mass="7779">MISASISLEAQMPDDNKKFYVINWFTGKPFDVAGDGTDMKGMFFETEEEMKAFVAAHWPDGAVEMVPDR</sequence>
<gene>
    <name evidence="1" type="ORF">HB13667_07595</name>
</gene>
<name>A0A0P7CYY2_PSEPU</name>
<evidence type="ECO:0000313" key="2">
    <source>
        <dbReference type="Proteomes" id="UP000050437"/>
    </source>
</evidence>
<dbReference type="Proteomes" id="UP000050437">
    <property type="component" value="Unassembled WGS sequence"/>
</dbReference>
<accession>A0A0P7CYY2</accession>
<dbReference type="RefSeq" id="WP_054572389.1">
    <property type="nucleotide sequence ID" value="NZ_LKKS01000043.1"/>
</dbReference>
<proteinExistence type="predicted"/>
<dbReference type="EMBL" id="LKKS01000043">
    <property type="protein sequence ID" value="KPM67241.1"/>
    <property type="molecule type" value="Genomic_DNA"/>
</dbReference>
<reference evidence="1 2" key="1">
    <citation type="submission" date="2015-10" db="EMBL/GenBank/DDBJ databases">
        <title>Pseudomonas putida clinical strains.</title>
        <authorList>
            <person name="Molina L."/>
            <person name="Udaondo Z."/>
        </authorList>
    </citation>
    <scope>NUCLEOTIDE SEQUENCE [LARGE SCALE GENOMIC DNA]</scope>
    <source>
        <strain evidence="1 2">HB13667</strain>
    </source>
</reference>
<evidence type="ECO:0000313" key="1">
    <source>
        <dbReference type="EMBL" id="KPM67241.1"/>
    </source>
</evidence>
<dbReference type="AlphaFoldDB" id="A0A0P7CYY2"/>
<organism evidence="1 2">
    <name type="scientific">Pseudomonas putida</name>
    <name type="common">Arthrobacter siderocapsulatus</name>
    <dbReference type="NCBI Taxonomy" id="303"/>
    <lineage>
        <taxon>Bacteria</taxon>
        <taxon>Pseudomonadati</taxon>
        <taxon>Pseudomonadota</taxon>
        <taxon>Gammaproteobacteria</taxon>
        <taxon>Pseudomonadales</taxon>
        <taxon>Pseudomonadaceae</taxon>
        <taxon>Pseudomonas</taxon>
    </lineage>
</organism>
<comment type="caution">
    <text evidence="1">The sequence shown here is derived from an EMBL/GenBank/DDBJ whole genome shotgun (WGS) entry which is preliminary data.</text>
</comment>
<protein>
    <submittedName>
        <fullName evidence="1">Uncharacterized protein</fullName>
    </submittedName>
</protein>